<dbReference type="InterPro" id="IPR050277">
    <property type="entry name" value="Sodium:Solute_Symporter"/>
</dbReference>
<dbReference type="Gene3D" id="1.20.1730.10">
    <property type="entry name" value="Sodium/glucose cotransporter"/>
    <property type="match status" value="1"/>
</dbReference>
<gene>
    <name evidence="13" type="ORF">LCGC14_2099610</name>
</gene>
<protein>
    <recommendedName>
        <fullName evidence="14">Sodium:solute symporter family protein</fullName>
    </recommendedName>
</protein>
<evidence type="ECO:0000256" key="4">
    <source>
        <dbReference type="ARBA" id="ARBA00022475"/>
    </source>
</evidence>
<evidence type="ECO:0000256" key="3">
    <source>
        <dbReference type="ARBA" id="ARBA00022448"/>
    </source>
</evidence>
<dbReference type="PANTHER" id="PTHR48086:SF3">
    <property type="entry name" value="SODIUM_PROLINE SYMPORTER"/>
    <property type="match status" value="1"/>
</dbReference>
<evidence type="ECO:0000313" key="13">
    <source>
        <dbReference type="EMBL" id="KKL70966.1"/>
    </source>
</evidence>
<evidence type="ECO:0000256" key="6">
    <source>
        <dbReference type="ARBA" id="ARBA00022847"/>
    </source>
</evidence>
<evidence type="ECO:0000256" key="8">
    <source>
        <dbReference type="ARBA" id="ARBA00023053"/>
    </source>
</evidence>
<dbReference type="GO" id="GO:0006814">
    <property type="term" value="P:sodium ion transport"/>
    <property type="evidence" value="ECO:0007669"/>
    <property type="project" value="UniProtKB-KW"/>
</dbReference>
<evidence type="ECO:0000256" key="5">
    <source>
        <dbReference type="ARBA" id="ARBA00022692"/>
    </source>
</evidence>
<evidence type="ECO:0000256" key="10">
    <source>
        <dbReference type="ARBA" id="ARBA00023136"/>
    </source>
</evidence>
<evidence type="ECO:0000256" key="9">
    <source>
        <dbReference type="ARBA" id="ARBA00023065"/>
    </source>
</evidence>
<dbReference type="InterPro" id="IPR001734">
    <property type="entry name" value="Na/solute_symporter"/>
</dbReference>
<keyword evidence="5 12" id="KW-0812">Transmembrane</keyword>
<evidence type="ECO:0008006" key="14">
    <source>
        <dbReference type="Google" id="ProtNLM"/>
    </source>
</evidence>
<keyword evidence="10 12" id="KW-0472">Membrane</keyword>
<feature type="transmembrane region" description="Helical" evidence="12">
    <location>
        <begin position="111"/>
        <end position="131"/>
    </location>
</feature>
<proteinExistence type="inferred from homology"/>
<keyword evidence="8" id="KW-0915">Sodium</keyword>
<keyword evidence="3" id="KW-0813">Transport</keyword>
<keyword evidence="4" id="KW-1003">Cell membrane</keyword>
<dbReference type="PROSITE" id="PS50283">
    <property type="entry name" value="NA_SOLUT_SYMP_3"/>
    <property type="match status" value="1"/>
</dbReference>
<accession>A0A0F9EXJ4</accession>
<feature type="transmembrane region" description="Helical" evidence="12">
    <location>
        <begin position="235"/>
        <end position="254"/>
    </location>
</feature>
<dbReference type="Pfam" id="PF00474">
    <property type="entry name" value="SSF"/>
    <property type="match status" value="1"/>
</dbReference>
<name>A0A0F9EXJ4_9ZZZZ</name>
<feature type="transmembrane region" description="Helical" evidence="12">
    <location>
        <begin position="194"/>
        <end position="215"/>
    </location>
</feature>
<sequence length="287" mass="31106">APWFGGILAIGALAAMQSTGAAYMSTAGGMLTRDLYKRYLNPGASHATQKLFGRIGVVIIVLAALFVATHATDALVLLGGLAVAFGFQMWPALIGVCWVPWLTKRGVTVGLILGLIAVVATEKIGIAWFGITAWGRWPLTMHSAAWGIYFNLGAAVLISAFTQDKEDLEHKMKYHSFLKDHASLPASKQGLKPIAWIVTLVWFFFGVGPGAVIGNTIFGNPNDPTTWAIAGMPSIWVWHIIWWALGVGMMWFLAYKMELSTMPETEITALVDDIGDVQVARMDVDSP</sequence>
<feature type="transmembrane region" description="Helical" evidence="12">
    <location>
        <begin position="51"/>
        <end position="68"/>
    </location>
</feature>
<feature type="non-terminal residue" evidence="13">
    <location>
        <position position="1"/>
    </location>
</feature>
<dbReference type="GO" id="GO:0005886">
    <property type="term" value="C:plasma membrane"/>
    <property type="evidence" value="ECO:0007669"/>
    <property type="project" value="UniProtKB-SubCell"/>
</dbReference>
<dbReference type="EMBL" id="LAZR01025734">
    <property type="protein sequence ID" value="KKL70966.1"/>
    <property type="molecule type" value="Genomic_DNA"/>
</dbReference>
<evidence type="ECO:0000256" key="12">
    <source>
        <dbReference type="SAM" id="Phobius"/>
    </source>
</evidence>
<evidence type="ECO:0000256" key="1">
    <source>
        <dbReference type="ARBA" id="ARBA00004651"/>
    </source>
</evidence>
<keyword evidence="7 12" id="KW-1133">Transmembrane helix</keyword>
<dbReference type="PANTHER" id="PTHR48086">
    <property type="entry name" value="SODIUM/PROLINE SYMPORTER-RELATED"/>
    <property type="match status" value="1"/>
</dbReference>
<evidence type="ECO:0000256" key="7">
    <source>
        <dbReference type="ARBA" id="ARBA00022989"/>
    </source>
</evidence>
<keyword evidence="9" id="KW-0406">Ion transport</keyword>
<comment type="similarity">
    <text evidence="2">Belongs to the sodium:solute symporter (SSF) (TC 2.A.21) family.</text>
</comment>
<organism evidence="13">
    <name type="scientific">marine sediment metagenome</name>
    <dbReference type="NCBI Taxonomy" id="412755"/>
    <lineage>
        <taxon>unclassified sequences</taxon>
        <taxon>metagenomes</taxon>
        <taxon>ecological metagenomes</taxon>
    </lineage>
</organism>
<comment type="subcellular location">
    <subcellularLocation>
        <location evidence="1">Cell membrane</location>
        <topology evidence="1">Multi-pass membrane protein</topology>
    </subcellularLocation>
</comment>
<reference evidence="13" key="1">
    <citation type="journal article" date="2015" name="Nature">
        <title>Complex archaea that bridge the gap between prokaryotes and eukaryotes.</title>
        <authorList>
            <person name="Spang A."/>
            <person name="Saw J.H."/>
            <person name="Jorgensen S.L."/>
            <person name="Zaremba-Niedzwiedzka K."/>
            <person name="Martijn J."/>
            <person name="Lind A.E."/>
            <person name="van Eijk R."/>
            <person name="Schleper C."/>
            <person name="Guy L."/>
            <person name="Ettema T.J."/>
        </authorList>
    </citation>
    <scope>NUCLEOTIDE SEQUENCE</scope>
</reference>
<dbReference type="GO" id="GO:0015293">
    <property type="term" value="F:symporter activity"/>
    <property type="evidence" value="ECO:0007669"/>
    <property type="project" value="UniProtKB-KW"/>
</dbReference>
<keyword evidence="11" id="KW-0739">Sodium transport</keyword>
<comment type="caution">
    <text evidence="13">The sequence shown here is derived from an EMBL/GenBank/DDBJ whole genome shotgun (WGS) entry which is preliminary data.</text>
</comment>
<evidence type="ECO:0000256" key="11">
    <source>
        <dbReference type="ARBA" id="ARBA00023201"/>
    </source>
</evidence>
<feature type="transmembrane region" description="Helical" evidence="12">
    <location>
        <begin position="143"/>
        <end position="162"/>
    </location>
</feature>
<evidence type="ECO:0000256" key="2">
    <source>
        <dbReference type="ARBA" id="ARBA00006434"/>
    </source>
</evidence>
<dbReference type="AlphaFoldDB" id="A0A0F9EXJ4"/>
<feature type="transmembrane region" description="Helical" evidence="12">
    <location>
        <begin position="6"/>
        <end position="31"/>
    </location>
</feature>
<feature type="transmembrane region" description="Helical" evidence="12">
    <location>
        <begin position="74"/>
        <end position="99"/>
    </location>
</feature>
<keyword evidence="6" id="KW-0769">Symport</keyword>
<dbReference type="InterPro" id="IPR038377">
    <property type="entry name" value="Na/Glc_symporter_sf"/>
</dbReference>